<name>A0ABV1CYW3_9FIRM</name>
<evidence type="ECO:0000256" key="5">
    <source>
        <dbReference type="ARBA" id="ARBA00023172"/>
    </source>
</evidence>
<keyword evidence="5 6" id="KW-0233">DNA recombination</keyword>
<proteinExistence type="inferred from homology"/>
<evidence type="ECO:0000313" key="8">
    <source>
        <dbReference type="Proteomes" id="UP001433088"/>
    </source>
</evidence>
<evidence type="ECO:0000256" key="3">
    <source>
        <dbReference type="ARBA" id="ARBA00022578"/>
    </source>
</evidence>
<organism evidence="7 8">
    <name type="scientific">Megasphaera intestinihominis</name>
    <dbReference type="NCBI Taxonomy" id="3133159"/>
    <lineage>
        <taxon>Bacteria</taxon>
        <taxon>Bacillati</taxon>
        <taxon>Bacillota</taxon>
        <taxon>Negativicutes</taxon>
        <taxon>Veillonellales</taxon>
        <taxon>Veillonellaceae</taxon>
        <taxon>Megasphaera</taxon>
    </lineage>
</organism>
<evidence type="ECO:0000256" key="1">
    <source>
        <dbReference type="ARBA" id="ARBA00002190"/>
    </source>
</evidence>
<dbReference type="Proteomes" id="UP001433088">
    <property type="component" value="Unassembled WGS sequence"/>
</dbReference>
<protein>
    <recommendedName>
        <fullName evidence="6">Mutator family transposase</fullName>
    </recommendedName>
</protein>
<accession>A0ABV1CYW3</accession>
<dbReference type="PANTHER" id="PTHR33217">
    <property type="entry name" value="TRANSPOSASE FOR INSERTION SEQUENCE ELEMENT IS1081"/>
    <property type="match status" value="1"/>
</dbReference>
<evidence type="ECO:0000256" key="6">
    <source>
        <dbReference type="RuleBase" id="RU365089"/>
    </source>
</evidence>
<reference evidence="7 8" key="1">
    <citation type="submission" date="2024-03" db="EMBL/GenBank/DDBJ databases">
        <title>Human intestinal bacterial collection.</title>
        <authorList>
            <person name="Pauvert C."/>
            <person name="Hitch T.C.A."/>
            <person name="Clavel T."/>
        </authorList>
    </citation>
    <scope>NUCLEOTIDE SEQUENCE [LARGE SCALE GENOMIC DNA]</scope>
    <source>
        <strain evidence="7 8">CLA-AA-H81</strain>
    </source>
</reference>
<evidence type="ECO:0000256" key="2">
    <source>
        <dbReference type="ARBA" id="ARBA00010961"/>
    </source>
</evidence>
<keyword evidence="4 6" id="KW-0238">DNA-binding</keyword>
<sequence length="405" mass="46269">MTKQNTKKEGSFMSYLTTELLTSLLQGGAAANEFLRSKIEEGVNAVLKAELAGFLGYEKHSSAGWHTGNSRNGSYQRTIVTSYGKITVDVPRDRNGAFQSPLLPPRKQRVDSLETTIIQLYQRGVTTRQIAELIEQMYGHCYTPATISKIAANVSDQVEQFHKRPVAKRYAVIFCDAMYVHLRRDSVAKESIHVLLGITPEGHKEILDYAILPSESALNYADMLKSLKIRGLEQVLLFVSDGLVGLPDAVQNEFPRSRYQSCWVHLMRAVSRLVRPSDRKVVLDALKRVYRQENAALAKQELSAFLDSYGTKYKRLHKLFQNESSLFSFYEFPKSIQQTIYTSNLIENNNKGFRHKAKLKEQFPNEDSLERFACMVYCDYNRRFSGKAHRGFQEAYPELLEMFTD</sequence>
<evidence type="ECO:0000313" key="7">
    <source>
        <dbReference type="EMBL" id="MEQ2423307.1"/>
    </source>
</evidence>
<dbReference type="PANTHER" id="PTHR33217:SF8">
    <property type="entry name" value="MUTATOR FAMILY TRANSPOSASE"/>
    <property type="match status" value="1"/>
</dbReference>
<dbReference type="InterPro" id="IPR001207">
    <property type="entry name" value="Transposase_mutator"/>
</dbReference>
<comment type="caution">
    <text evidence="7">The sequence shown here is derived from an EMBL/GenBank/DDBJ whole genome shotgun (WGS) entry which is preliminary data.</text>
</comment>
<dbReference type="EMBL" id="JBBMEU010000134">
    <property type="protein sequence ID" value="MEQ2423307.1"/>
    <property type="molecule type" value="Genomic_DNA"/>
</dbReference>
<dbReference type="Pfam" id="PF00872">
    <property type="entry name" value="Transposase_mut"/>
    <property type="match status" value="1"/>
</dbReference>
<keyword evidence="3 6" id="KW-0815">Transposition</keyword>
<comment type="similarity">
    <text evidence="2 6">Belongs to the transposase mutator family.</text>
</comment>
<keyword evidence="6" id="KW-0814">Transposable element</keyword>
<keyword evidence="8" id="KW-1185">Reference proteome</keyword>
<gene>
    <name evidence="7" type="ORF">WMO23_11300</name>
</gene>
<dbReference type="NCBIfam" id="NF033543">
    <property type="entry name" value="transpos_IS256"/>
    <property type="match status" value="1"/>
</dbReference>
<comment type="function">
    <text evidence="1 6">Required for the transposition of the insertion element.</text>
</comment>
<evidence type="ECO:0000256" key="4">
    <source>
        <dbReference type="ARBA" id="ARBA00023125"/>
    </source>
</evidence>